<keyword evidence="5" id="KW-1185">Reference proteome</keyword>
<keyword evidence="2" id="KW-1133">Transmembrane helix</keyword>
<keyword evidence="2" id="KW-0812">Transmembrane</keyword>
<organism evidence="4 5">
    <name type="scientific">Cryptosporidium hominis</name>
    <dbReference type="NCBI Taxonomy" id="237895"/>
    <lineage>
        <taxon>Eukaryota</taxon>
        <taxon>Sar</taxon>
        <taxon>Alveolata</taxon>
        <taxon>Apicomplexa</taxon>
        <taxon>Conoidasida</taxon>
        <taxon>Coccidia</taxon>
        <taxon>Eucoccidiorida</taxon>
        <taxon>Eimeriorina</taxon>
        <taxon>Cryptosporidiidae</taxon>
        <taxon>Cryptosporidium</taxon>
    </lineage>
</organism>
<feature type="compositionally biased region" description="Low complexity" evidence="1">
    <location>
        <begin position="311"/>
        <end position="320"/>
    </location>
</feature>
<feature type="region of interest" description="Disordered" evidence="1">
    <location>
        <begin position="295"/>
        <end position="320"/>
    </location>
</feature>
<dbReference type="PANTHER" id="PTHR48134">
    <property type="entry name" value="GLYCOPROTEIN 96-92-RELATED-RELATED"/>
    <property type="match status" value="1"/>
</dbReference>
<feature type="region of interest" description="Disordered" evidence="1">
    <location>
        <begin position="126"/>
        <end position="211"/>
    </location>
</feature>
<protein>
    <submittedName>
        <fullName evidence="4">WD40/YVTN repeat-like+signal peptide-containing protein</fullName>
    </submittedName>
</protein>
<sequence length="561" mass="60029">MYALKSLSIKLLFLLLLEVCAYKFTNGVPIASEAKVETENPLLSSTEDCSNNPCACCSDKLLSMAEEYSELNGGTNTECSSFLKNLFCTLACNEESSDIGTLSNEIMVLSVCESGCSEILKKCPVKDSKSEEGGDEEKEEKKEKDEKDKKSENKESEDKKEEGKNEDKEKENENKEEKSESNEENKETGENTDEKHIKEEEDSTSTSNKRSIISSNFSGLKNAEKITIDSSGISGSLSLKDEKSECSAISVPNMHTTKSSKYSLAFIQANSDTKICLKSSGGFKLITKNVPILKSGSSSSGTTANTQTLPSSAVASNESSSLGNAPLTDEEIKCGFCFSKCCCWPVWSGSIISFAAYMVMAFLAIYWQSALFSLGLKSSHFWKGGGYWLAGSGGLGIFVGMLVGGLVSSCFAGALSLGGSLTNLFMSVLLVGRLGAALGGIGGLGTGASIGLMAHSGTISWVIGLILGLLLGLVVGFSPIARSLKMNDRYIRRGIRQRELRRRSRLSEGSYHSEGFSDASGTDRGKRSSVQRHTSAESRDNAAHISDGHSQSSSSAANNVN</sequence>
<feature type="transmembrane region" description="Helical" evidence="2">
    <location>
        <begin position="344"/>
        <end position="367"/>
    </location>
</feature>
<evidence type="ECO:0000256" key="2">
    <source>
        <dbReference type="SAM" id="Phobius"/>
    </source>
</evidence>
<reference evidence="4 5" key="2">
    <citation type="submission" date="2017-10" db="EMBL/GenBank/DDBJ databases">
        <title>Consistent, comparative and evidence-based genome annotation and re-annotation for the closely-related species, Cryptosporidium parvum, C. hominis and C. tyzzeri.</title>
        <authorList>
            <person name="Baptista R.P."/>
            <person name="Li Y."/>
            <person name="Sateriale A."/>
            <person name="Striepen B."/>
            <person name="Kissinger J.C."/>
        </authorList>
    </citation>
    <scope>NUCLEOTIDE SEQUENCE [LARGE SCALE GENOMIC DNA]</scope>
    <source>
        <strain evidence="4">30976</strain>
    </source>
</reference>
<dbReference type="Proteomes" id="UP001429100">
    <property type="component" value="Unassembled WGS sequence"/>
</dbReference>
<reference evidence="4 5" key="1">
    <citation type="submission" date="2014-11" db="EMBL/GenBank/DDBJ databases">
        <title>Comparative genomic analysis of Cryptosporidium hominis reveals occurrence of genetic recombination in virulent subtypes.</title>
        <authorList>
            <person name="Guo Y."/>
            <person name="Tang K."/>
            <person name="Frace M."/>
            <person name="Li N."/>
            <person name="Roellig D.M."/>
            <person name="Sammons S."/>
            <person name="Knipe K."/>
            <person name="Rowe L."/>
            <person name="Feng Y."/>
            <person name="Xiao L."/>
        </authorList>
    </citation>
    <scope>NUCLEOTIDE SEQUENCE [LARGE SCALE GENOMIC DNA]</scope>
    <source>
        <strain evidence="4">30976</strain>
    </source>
</reference>
<evidence type="ECO:0000313" key="5">
    <source>
        <dbReference type="Proteomes" id="UP001429100"/>
    </source>
</evidence>
<feature type="transmembrane region" description="Helical" evidence="2">
    <location>
        <begin position="387"/>
        <end position="407"/>
    </location>
</feature>
<name>A0ABX5BBR3_CRYHO</name>
<feature type="signal peptide" evidence="3">
    <location>
        <begin position="1"/>
        <end position="27"/>
    </location>
</feature>
<comment type="caution">
    <text evidence="4">The sequence shown here is derived from an EMBL/GenBank/DDBJ whole genome shotgun (WGS) entry which is preliminary data.</text>
</comment>
<keyword evidence="3" id="KW-0732">Signal</keyword>
<feature type="region of interest" description="Disordered" evidence="1">
    <location>
        <begin position="502"/>
        <end position="561"/>
    </location>
</feature>
<evidence type="ECO:0000256" key="1">
    <source>
        <dbReference type="SAM" id="MobiDB-lite"/>
    </source>
</evidence>
<feature type="compositionally biased region" description="Basic and acidic residues" evidence="1">
    <location>
        <begin position="139"/>
        <end position="199"/>
    </location>
</feature>
<feature type="chain" id="PRO_5047112425" evidence="3">
    <location>
        <begin position="28"/>
        <end position="561"/>
    </location>
</feature>
<proteinExistence type="predicted"/>
<gene>
    <name evidence="4" type="ORF">GY17_00001990</name>
</gene>
<keyword evidence="2" id="KW-0472">Membrane</keyword>
<dbReference type="EMBL" id="JTAI01000004">
    <property type="protein sequence ID" value="PPS94902.1"/>
    <property type="molecule type" value="Genomic_DNA"/>
</dbReference>
<dbReference type="PANTHER" id="PTHR48134:SF2">
    <property type="entry name" value="OS04G0609100 PROTEIN"/>
    <property type="match status" value="1"/>
</dbReference>
<feature type="transmembrane region" description="Helical" evidence="2">
    <location>
        <begin position="461"/>
        <end position="484"/>
    </location>
</feature>
<evidence type="ECO:0000313" key="4">
    <source>
        <dbReference type="EMBL" id="PPS94902.1"/>
    </source>
</evidence>
<accession>A0ABX5BBR3</accession>
<evidence type="ECO:0000256" key="3">
    <source>
        <dbReference type="SAM" id="SignalP"/>
    </source>
</evidence>